<reference evidence="2 3" key="1">
    <citation type="journal article" date="2020" name="Front. Microbiol.">
        <title>Single-cell genomics of novel Actinobacteria with the Wood-Ljungdahl pathway discovered in a serpentinizing system.</title>
        <authorList>
            <person name="Merino N."/>
            <person name="Kawai M."/>
            <person name="Boyd E.S."/>
            <person name="Colman D.R."/>
            <person name="McGlynn S.E."/>
            <person name="Nealson K.H."/>
            <person name="Kurokawa K."/>
            <person name="Hongoh Y."/>
        </authorList>
    </citation>
    <scope>NUCLEOTIDE SEQUENCE [LARGE SCALE GENOMIC DNA]</scope>
    <source>
        <strain evidence="2 3">S43</strain>
    </source>
</reference>
<dbReference type="EMBL" id="BLSB01000069">
    <property type="protein sequence ID" value="GFP35231.1"/>
    <property type="molecule type" value="Genomic_DNA"/>
</dbReference>
<name>A0A6V8PWY4_9ACTN</name>
<feature type="transmembrane region" description="Helical" evidence="1">
    <location>
        <begin position="32"/>
        <end position="48"/>
    </location>
</feature>
<dbReference type="RefSeq" id="WP_176229870.1">
    <property type="nucleotide sequence ID" value="NZ_BLSB01000069.1"/>
</dbReference>
<sequence length="166" mass="18423">MAKPYQYATLICIVLSILALLGIIIGVVASNPLITIIFLLPTVIYEVYRTEGKSTRWASWGLLAVFIAEIILIVTNVSFDLATFLGVTEKTVSGHNVPLGDIKVFGPTIMAILAIILFVRTRGRYTKWLAVIIFITSFAIVYTLDPTVFSRLLRLGIEEGLDQIQY</sequence>
<keyword evidence="1" id="KW-1133">Transmembrane helix</keyword>
<feature type="transmembrane region" description="Helical" evidence="1">
    <location>
        <begin position="102"/>
        <end position="119"/>
    </location>
</feature>
<evidence type="ECO:0000313" key="2">
    <source>
        <dbReference type="EMBL" id="GFP35231.1"/>
    </source>
</evidence>
<feature type="transmembrane region" description="Helical" evidence="1">
    <location>
        <begin position="60"/>
        <end position="82"/>
    </location>
</feature>
<feature type="transmembrane region" description="Helical" evidence="1">
    <location>
        <begin position="126"/>
        <end position="144"/>
    </location>
</feature>
<organism evidence="2 3">
    <name type="scientific">Candidatus Hakubella thermalkaliphila</name>
    <dbReference type="NCBI Taxonomy" id="2754717"/>
    <lineage>
        <taxon>Bacteria</taxon>
        <taxon>Bacillati</taxon>
        <taxon>Actinomycetota</taxon>
        <taxon>Actinomycetota incertae sedis</taxon>
        <taxon>Candidatus Hakubellales</taxon>
        <taxon>Candidatus Hakubellaceae</taxon>
        <taxon>Candidatus Hakubella</taxon>
    </lineage>
</organism>
<evidence type="ECO:0000313" key="3">
    <source>
        <dbReference type="Proteomes" id="UP000576480"/>
    </source>
</evidence>
<dbReference type="Proteomes" id="UP000576480">
    <property type="component" value="Unassembled WGS sequence"/>
</dbReference>
<evidence type="ECO:0000256" key="1">
    <source>
        <dbReference type="SAM" id="Phobius"/>
    </source>
</evidence>
<dbReference type="AlphaFoldDB" id="A0A6V8PWY4"/>
<proteinExistence type="predicted"/>
<protein>
    <submittedName>
        <fullName evidence="2">Uncharacterized protein</fullName>
    </submittedName>
</protein>
<keyword evidence="1" id="KW-0812">Transmembrane</keyword>
<accession>A0A6V8PWY4</accession>
<feature type="transmembrane region" description="Helical" evidence="1">
    <location>
        <begin position="7"/>
        <end position="26"/>
    </location>
</feature>
<comment type="caution">
    <text evidence="2">The sequence shown here is derived from an EMBL/GenBank/DDBJ whole genome shotgun (WGS) entry which is preliminary data.</text>
</comment>
<gene>
    <name evidence="2" type="ORF">HKBW3S43_01023</name>
</gene>
<keyword evidence="1" id="KW-0472">Membrane</keyword>